<keyword evidence="7 12" id="KW-0067">ATP-binding</keyword>
<evidence type="ECO:0000259" key="11">
    <source>
        <dbReference type="PROSITE" id="PS50893"/>
    </source>
</evidence>
<gene>
    <name evidence="12" type="ORF">HMPREF3229_01092</name>
</gene>
<comment type="function">
    <text evidence="10">Probably part of an ABC transporter complex. Responsible for energy coupling to the transport system.</text>
</comment>
<sequence length="462" mass="52115">MDYININDVTCTSKTGYKILKDINLNVEKGECILLMGLSGSGKTSLTKLINGIIPHFEEQTDFVGEVLIDGESTRNISQYKISEKVGSIFQNPKSQFFNSDVEGEIVFGPENMGADPELIKKSLKKTINRLNIDRLLGKNVISLSSGEKQILAFASIFALNTDIVVLDEPSSNLDMDTIETIKNNIEIFKKEGKTIIVAEHRLYYLKDIIDKAYYIDEGIIKDCFTQEEIKLFNSKKENNLKIRTLSTPKLKVLEKEFNKNDEYVCEDLSYTINGNFIFKDINISLNRGEVLGIVGKNGIGKTSLLKCISGLMKKNTGSVFLNNKLLNNKDRLKNTYLVTQDINSQLFTRSVKEECELNLPEYRLNQVDIVLNRLGLDKYKDKHPMSLSGGQKQRLTIALALLSDKEIIIFDEPTSGLDFKNMIIVSEAIKDLAKKSNKVVIVVSHDYEFLNNVADGIYKMV</sequence>
<dbReference type="InterPro" id="IPR027417">
    <property type="entry name" value="P-loop_NTPase"/>
</dbReference>
<dbReference type="SMART" id="SM00382">
    <property type="entry name" value="AAA"/>
    <property type="match status" value="2"/>
</dbReference>
<keyword evidence="6" id="KW-0547">Nucleotide-binding</keyword>
<feature type="domain" description="ABC transporter" evidence="11">
    <location>
        <begin position="264"/>
        <end position="462"/>
    </location>
</feature>
<evidence type="ECO:0000256" key="9">
    <source>
        <dbReference type="ARBA" id="ARBA00023136"/>
    </source>
</evidence>
<dbReference type="Gene3D" id="3.40.50.300">
    <property type="entry name" value="P-loop containing nucleotide triphosphate hydrolases"/>
    <property type="match status" value="2"/>
</dbReference>
<evidence type="ECO:0000256" key="4">
    <source>
        <dbReference type="ARBA" id="ARBA00022475"/>
    </source>
</evidence>
<evidence type="ECO:0000313" key="13">
    <source>
        <dbReference type="Proteomes" id="UP000070174"/>
    </source>
</evidence>
<accession>A0A133PLP1</accession>
<dbReference type="PANTHER" id="PTHR43553">
    <property type="entry name" value="HEAVY METAL TRANSPORTER"/>
    <property type="match status" value="1"/>
</dbReference>
<name>A0A133PLP1_9FIRM</name>
<evidence type="ECO:0000256" key="7">
    <source>
        <dbReference type="ARBA" id="ARBA00022840"/>
    </source>
</evidence>
<evidence type="ECO:0000256" key="10">
    <source>
        <dbReference type="ARBA" id="ARBA00025157"/>
    </source>
</evidence>
<keyword evidence="4" id="KW-1003">Cell membrane</keyword>
<dbReference type="Proteomes" id="UP000070174">
    <property type="component" value="Unassembled WGS sequence"/>
</dbReference>
<keyword evidence="3" id="KW-0813">Transport</keyword>
<evidence type="ECO:0000256" key="6">
    <source>
        <dbReference type="ARBA" id="ARBA00022741"/>
    </source>
</evidence>
<evidence type="ECO:0000313" key="12">
    <source>
        <dbReference type="EMBL" id="KXA29468.1"/>
    </source>
</evidence>
<proteinExistence type="inferred from homology"/>
<dbReference type="InterPro" id="IPR017871">
    <property type="entry name" value="ABC_transporter-like_CS"/>
</dbReference>
<dbReference type="GO" id="GO:0016887">
    <property type="term" value="F:ATP hydrolysis activity"/>
    <property type="evidence" value="ECO:0007669"/>
    <property type="project" value="InterPro"/>
</dbReference>
<evidence type="ECO:0000256" key="8">
    <source>
        <dbReference type="ARBA" id="ARBA00022967"/>
    </source>
</evidence>
<evidence type="ECO:0000256" key="2">
    <source>
        <dbReference type="ARBA" id="ARBA00005417"/>
    </source>
</evidence>
<feature type="domain" description="ABC transporter" evidence="11">
    <location>
        <begin position="4"/>
        <end position="243"/>
    </location>
</feature>
<evidence type="ECO:0000256" key="5">
    <source>
        <dbReference type="ARBA" id="ARBA00022737"/>
    </source>
</evidence>
<comment type="similarity">
    <text evidence="2">Belongs to the ABC transporter superfamily.</text>
</comment>
<evidence type="ECO:0000256" key="1">
    <source>
        <dbReference type="ARBA" id="ARBA00004202"/>
    </source>
</evidence>
<dbReference type="AlphaFoldDB" id="A0A133PLP1"/>
<dbReference type="InterPro" id="IPR050095">
    <property type="entry name" value="ECF_ABC_transporter_ATP-bd"/>
</dbReference>
<dbReference type="PROSITE" id="PS00211">
    <property type="entry name" value="ABC_TRANSPORTER_1"/>
    <property type="match status" value="1"/>
</dbReference>
<keyword evidence="9" id="KW-0472">Membrane</keyword>
<dbReference type="EMBL" id="LRQE01000034">
    <property type="protein sequence ID" value="KXA29468.1"/>
    <property type="molecule type" value="Genomic_DNA"/>
</dbReference>
<dbReference type="InterPro" id="IPR003439">
    <property type="entry name" value="ABC_transporter-like_ATP-bd"/>
</dbReference>
<comment type="caution">
    <text evidence="12">The sequence shown here is derived from an EMBL/GenBank/DDBJ whole genome shotgun (WGS) entry which is preliminary data.</text>
</comment>
<dbReference type="PROSITE" id="PS50893">
    <property type="entry name" value="ABC_TRANSPORTER_2"/>
    <property type="match status" value="2"/>
</dbReference>
<dbReference type="PATRIC" id="fig|54005.3.peg.1074"/>
<reference evidence="12 13" key="1">
    <citation type="submission" date="2016-01" db="EMBL/GenBank/DDBJ databases">
        <authorList>
            <person name="Oliw E.H."/>
        </authorList>
    </citation>
    <scope>NUCLEOTIDE SEQUENCE [LARGE SCALE GENOMIC DNA]</scope>
    <source>
        <strain evidence="12 13">CMW7756A</strain>
    </source>
</reference>
<organism evidence="12">
    <name type="scientific">Peptoniphilus harei</name>
    <dbReference type="NCBI Taxonomy" id="54005"/>
    <lineage>
        <taxon>Bacteria</taxon>
        <taxon>Bacillati</taxon>
        <taxon>Bacillota</taxon>
        <taxon>Tissierellia</taxon>
        <taxon>Tissierellales</taxon>
        <taxon>Peptoniphilaceae</taxon>
        <taxon>Peptoniphilus</taxon>
    </lineage>
</organism>
<dbReference type="Pfam" id="PF00005">
    <property type="entry name" value="ABC_tran"/>
    <property type="match status" value="2"/>
</dbReference>
<dbReference type="RefSeq" id="WP_040397429.1">
    <property type="nucleotide sequence ID" value="NZ_JADNMH010000002.1"/>
</dbReference>
<comment type="subcellular location">
    <subcellularLocation>
        <location evidence="1">Cell membrane</location>
        <topology evidence="1">Peripheral membrane protein</topology>
    </subcellularLocation>
</comment>
<dbReference type="GO" id="GO:0005524">
    <property type="term" value="F:ATP binding"/>
    <property type="evidence" value="ECO:0007669"/>
    <property type="project" value="UniProtKB-KW"/>
</dbReference>
<dbReference type="SUPFAM" id="SSF52540">
    <property type="entry name" value="P-loop containing nucleoside triphosphate hydrolases"/>
    <property type="match status" value="2"/>
</dbReference>
<evidence type="ECO:0000256" key="3">
    <source>
        <dbReference type="ARBA" id="ARBA00022448"/>
    </source>
</evidence>
<dbReference type="InterPro" id="IPR015856">
    <property type="entry name" value="ABC_transpr_CbiO/EcfA_su"/>
</dbReference>
<dbReference type="CDD" id="cd03225">
    <property type="entry name" value="ABC_cobalt_CbiO_domain1"/>
    <property type="match status" value="1"/>
</dbReference>
<dbReference type="InterPro" id="IPR003593">
    <property type="entry name" value="AAA+_ATPase"/>
</dbReference>
<dbReference type="PANTHER" id="PTHR43553:SF23">
    <property type="entry name" value="ABC TRANSPORTER ATP-BINDING COMPONENT"/>
    <property type="match status" value="1"/>
</dbReference>
<keyword evidence="5" id="KW-0677">Repeat</keyword>
<keyword evidence="8" id="KW-1278">Translocase</keyword>
<protein>
    <submittedName>
        <fullName evidence="12">ABC transporter, ATP-binding protein</fullName>
    </submittedName>
</protein>
<dbReference type="GO" id="GO:0042626">
    <property type="term" value="F:ATPase-coupled transmembrane transporter activity"/>
    <property type="evidence" value="ECO:0007669"/>
    <property type="project" value="TreeGrafter"/>
</dbReference>
<dbReference type="GO" id="GO:0043190">
    <property type="term" value="C:ATP-binding cassette (ABC) transporter complex"/>
    <property type="evidence" value="ECO:0007669"/>
    <property type="project" value="TreeGrafter"/>
</dbReference>